<dbReference type="SUPFAM" id="SSF56059">
    <property type="entry name" value="Glutathione synthetase ATP-binding domain-like"/>
    <property type="match status" value="1"/>
</dbReference>
<dbReference type="PANTHER" id="PTHR23132:SF23">
    <property type="entry name" value="D-ALANINE--D-ALANINE LIGASE B"/>
    <property type="match status" value="1"/>
</dbReference>
<dbReference type="SUPFAM" id="SSF53335">
    <property type="entry name" value="S-adenosyl-L-methionine-dependent methyltransferases"/>
    <property type="match status" value="1"/>
</dbReference>
<protein>
    <recommendedName>
        <fullName evidence="3">ATP-grasp domain-containing protein</fullName>
    </recommendedName>
</protein>
<dbReference type="Gene3D" id="3.30.470.20">
    <property type="entry name" value="ATP-grasp fold, B domain"/>
    <property type="match status" value="1"/>
</dbReference>
<reference evidence="1" key="1">
    <citation type="journal article" date="2020" name="bioRxiv">
        <title>Whole genome comparisons of ergot fungi reveals the divergence and evolution of species within the genus Claviceps are the result of varying mechanisms driving genome evolution and host range expansion.</title>
        <authorList>
            <person name="Wyka S.A."/>
            <person name="Mondo S.J."/>
            <person name="Liu M."/>
            <person name="Dettman J."/>
            <person name="Nalam V."/>
            <person name="Broders K.D."/>
        </authorList>
    </citation>
    <scope>NUCLEOTIDE SEQUENCE</scope>
    <source>
        <strain evidence="1">CCC 1102</strain>
    </source>
</reference>
<organism evidence="1 2">
    <name type="scientific">Claviceps arundinis</name>
    <dbReference type="NCBI Taxonomy" id="1623583"/>
    <lineage>
        <taxon>Eukaryota</taxon>
        <taxon>Fungi</taxon>
        <taxon>Dikarya</taxon>
        <taxon>Ascomycota</taxon>
        <taxon>Pezizomycotina</taxon>
        <taxon>Sordariomycetes</taxon>
        <taxon>Hypocreomycetidae</taxon>
        <taxon>Hypocreales</taxon>
        <taxon>Clavicipitaceae</taxon>
        <taxon>Claviceps</taxon>
    </lineage>
</organism>
<dbReference type="OrthoDB" id="10273653at2759"/>
<dbReference type="InterPro" id="IPR029063">
    <property type="entry name" value="SAM-dependent_MTases_sf"/>
</dbReference>
<dbReference type="PANTHER" id="PTHR23132">
    <property type="entry name" value="D-ALANINE--D-ALANINE LIGASE"/>
    <property type="match status" value="1"/>
</dbReference>
<evidence type="ECO:0008006" key="3">
    <source>
        <dbReference type="Google" id="ProtNLM"/>
    </source>
</evidence>
<dbReference type="GO" id="GO:0008716">
    <property type="term" value="F:D-alanine-D-alanine ligase activity"/>
    <property type="evidence" value="ECO:0007669"/>
    <property type="project" value="TreeGrafter"/>
</dbReference>
<comment type="caution">
    <text evidence="1">The sequence shown here is derived from an EMBL/GenBank/DDBJ whole genome shotgun (WGS) entry which is preliminary data.</text>
</comment>
<accession>A0A9P7MZ25</accession>
<dbReference type="EMBL" id="SRPS01000030">
    <property type="protein sequence ID" value="KAG5974523.1"/>
    <property type="molecule type" value="Genomic_DNA"/>
</dbReference>
<proteinExistence type="predicted"/>
<sequence>MKICVFLSSYKGSGCVSEKVKPASQPGEFTSQHEFEFRWIHKHKAKQQINDAVAEGFDFYFSFLWGTPHDDVAGADASRYFESLDLPSCGIHSSETSQTKNVFYDAARLHGAPRVPGVERFPLFVKPGFWCSSQLIDERPVCRNQDELESALRRMHEALHEPRMKRATALGIEDPIGFVRSLEAAGRSSEDIVVLEYFEGQDYSCVVVQLGPGCVALTPVAYRGKKPLAQKAQFITFEGKFGQSTYMELLRKEDDATLFENIQQASIEAFAVRSYRKNITGCKVDLRVTPGGQVFVIDLNPQPAEFGPAGLYECIPITHCFPGGLGALIDVYIANYLLRHSESEQDVRRAGIASTFDRWATYYDYYDAFGAFEVEKKSLAKLVGQYDFSGTILDLGCEAGIFGQVLAQSQKYMRCTSTASHPNGTDGTKETKRIYRLLGCDISSGMLDICREKGFYDSLDQTDMHSALMNLTTSIDHMVCFSARQHIEPEMFSFIMVLLFVRARTSITLSVEDIPSVYKDFPYVHNEQLTKQFDKAIKAGIKAGLMTPNNNHTGAMEAFGVPEGLGWQLVSKERAFCEVSPVTGDLLYTTWFRFERADDERVGSYTMFKSAI</sequence>
<evidence type="ECO:0000313" key="1">
    <source>
        <dbReference type="EMBL" id="KAG5974523.1"/>
    </source>
</evidence>
<name>A0A9P7MZ25_9HYPO</name>
<dbReference type="Gene3D" id="3.40.50.150">
    <property type="entry name" value="Vaccinia Virus protein VP39"/>
    <property type="match status" value="1"/>
</dbReference>
<evidence type="ECO:0000313" key="2">
    <source>
        <dbReference type="Proteomes" id="UP000784919"/>
    </source>
</evidence>
<dbReference type="Proteomes" id="UP000784919">
    <property type="component" value="Unassembled WGS sequence"/>
</dbReference>
<gene>
    <name evidence="1" type="ORF">E4U56_004645</name>
</gene>
<dbReference type="AlphaFoldDB" id="A0A9P7MZ25"/>